<dbReference type="InterPro" id="IPR005024">
    <property type="entry name" value="Snf7_fam"/>
</dbReference>
<keyword evidence="3" id="KW-0813">Transport</keyword>
<keyword evidence="6" id="KW-0472">Membrane</keyword>
<evidence type="ECO:0000313" key="8">
    <source>
        <dbReference type="EMBL" id="KAF4435795.1"/>
    </source>
</evidence>
<dbReference type="GO" id="GO:0006900">
    <property type="term" value="P:vesicle budding from membrane"/>
    <property type="evidence" value="ECO:0007669"/>
    <property type="project" value="TreeGrafter"/>
</dbReference>
<name>A0A8H4NI10_9HYPO</name>
<dbReference type="OrthoDB" id="441172at2759"/>
<protein>
    <submittedName>
        <fullName evidence="8">VPS20 Vaculolar sorting</fullName>
    </submittedName>
</protein>
<dbReference type="GO" id="GO:0032511">
    <property type="term" value="P:late endosome to vacuole transport via multivesicular body sorting pathway"/>
    <property type="evidence" value="ECO:0007669"/>
    <property type="project" value="TreeGrafter"/>
</dbReference>
<sequence length="273" mass="30450">MSTWRGAWLIDKTLDPSIGADDDGLPRDNRSLSLKRNQKPQTPSLDLNSHKTFTNNLLISSYTTKFILTILIMGGNASKVTAQDKAILDMKNQRDRLHQYQRRITVLTDKETDIAKQMLAKGDKKRALLALRRKKYQESLLAKTDAQLAQLEKLTNDVEFALIQKDVVFGLQQGTKVLKEIHAEMGGIENVEKLMGETAEAIAYQQEVSDMLGGRISNQDEQEVEDELEALEAELTGPAKLPSVPVANLPEVQKNQEVEAQAERAKQPAMLAA</sequence>
<evidence type="ECO:0000256" key="5">
    <source>
        <dbReference type="ARBA" id="ARBA00022927"/>
    </source>
</evidence>
<evidence type="ECO:0000256" key="7">
    <source>
        <dbReference type="SAM" id="MobiDB-lite"/>
    </source>
</evidence>
<dbReference type="EMBL" id="JAADJF010000167">
    <property type="protein sequence ID" value="KAF4435795.1"/>
    <property type="molecule type" value="Genomic_DNA"/>
</dbReference>
<dbReference type="Gene3D" id="1.10.287.1060">
    <property type="entry name" value="ESAT-6-like"/>
    <property type="match status" value="1"/>
</dbReference>
<keyword evidence="9" id="KW-1185">Reference proteome</keyword>
<organism evidence="8 9">
    <name type="scientific">Fusarium acutatum</name>
    <dbReference type="NCBI Taxonomy" id="78861"/>
    <lineage>
        <taxon>Eukaryota</taxon>
        <taxon>Fungi</taxon>
        <taxon>Dikarya</taxon>
        <taxon>Ascomycota</taxon>
        <taxon>Pezizomycotina</taxon>
        <taxon>Sordariomycetes</taxon>
        <taxon>Hypocreomycetidae</taxon>
        <taxon>Hypocreales</taxon>
        <taxon>Nectriaceae</taxon>
        <taxon>Fusarium</taxon>
        <taxon>Fusarium fujikuroi species complex</taxon>
    </lineage>
</organism>
<feature type="region of interest" description="Disordered" evidence="7">
    <location>
        <begin position="19"/>
        <end position="47"/>
    </location>
</feature>
<keyword evidence="4" id="KW-0967">Endosome</keyword>
<reference evidence="8 9" key="1">
    <citation type="submission" date="2020-01" db="EMBL/GenBank/DDBJ databases">
        <title>Identification and distribution of gene clusters putatively required for synthesis of sphingolipid metabolism inhibitors in phylogenetically diverse species of the filamentous fungus Fusarium.</title>
        <authorList>
            <person name="Kim H.-S."/>
            <person name="Busman M."/>
            <person name="Brown D.W."/>
            <person name="Divon H."/>
            <person name="Uhlig S."/>
            <person name="Proctor R.H."/>
        </authorList>
    </citation>
    <scope>NUCLEOTIDE SEQUENCE [LARGE SCALE GENOMIC DNA]</scope>
    <source>
        <strain evidence="8 9">NRRL 13308</strain>
    </source>
</reference>
<dbReference type="GO" id="GO:0005771">
    <property type="term" value="C:multivesicular body"/>
    <property type="evidence" value="ECO:0007669"/>
    <property type="project" value="TreeGrafter"/>
</dbReference>
<proteinExistence type="inferred from homology"/>
<gene>
    <name evidence="8" type="ORF">FACUT_6935</name>
</gene>
<dbReference type="Pfam" id="PF03357">
    <property type="entry name" value="Snf7"/>
    <property type="match status" value="1"/>
</dbReference>
<accession>A0A8H4NI10</accession>
<evidence type="ECO:0000256" key="2">
    <source>
        <dbReference type="ARBA" id="ARBA00006190"/>
    </source>
</evidence>
<evidence type="ECO:0000256" key="4">
    <source>
        <dbReference type="ARBA" id="ARBA00022753"/>
    </source>
</evidence>
<evidence type="ECO:0000256" key="1">
    <source>
        <dbReference type="ARBA" id="ARBA00004608"/>
    </source>
</evidence>
<dbReference type="PANTHER" id="PTHR22761">
    <property type="entry name" value="CHARGED MULTIVESICULAR BODY PROTEIN"/>
    <property type="match status" value="1"/>
</dbReference>
<dbReference type="Proteomes" id="UP000536711">
    <property type="component" value="Unassembled WGS sequence"/>
</dbReference>
<dbReference type="GO" id="GO:0000815">
    <property type="term" value="C:ESCRT III complex"/>
    <property type="evidence" value="ECO:0007669"/>
    <property type="project" value="TreeGrafter"/>
</dbReference>
<keyword evidence="5" id="KW-0653">Protein transport</keyword>
<comment type="caution">
    <text evidence="8">The sequence shown here is derived from an EMBL/GenBank/DDBJ whole genome shotgun (WGS) entry which is preliminary data.</text>
</comment>
<evidence type="ECO:0000256" key="3">
    <source>
        <dbReference type="ARBA" id="ARBA00022448"/>
    </source>
</evidence>
<feature type="compositionally biased region" description="Polar residues" evidence="7">
    <location>
        <begin position="31"/>
        <end position="47"/>
    </location>
</feature>
<dbReference type="GO" id="GO:0015031">
    <property type="term" value="P:protein transport"/>
    <property type="evidence" value="ECO:0007669"/>
    <property type="project" value="UniProtKB-KW"/>
</dbReference>
<comment type="subcellular location">
    <subcellularLocation>
        <location evidence="1">Endosome membrane</location>
    </subcellularLocation>
</comment>
<evidence type="ECO:0000256" key="6">
    <source>
        <dbReference type="ARBA" id="ARBA00023136"/>
    </source>
</evidence>
<comment type="similarity">
    <text evidence="2">Belongs to the SNF7 family.</text>
</comment>
<evidence type="ECO:0000313" key="9">
    <source>
        <dbReference type="Proteomes" id="UP000536711"/>
    </source>
</evidence>
<dbReference type="AlphaFoldDB" id="A0A8H4NI10"/>
<dbReference type="PANTHER" id="PTHR22761:SF5">
    <property type="entry name" value="CHARGED MULTIVESICULAR BODY PROTEIN 6"/>
    <property type="match status" value="1"/>
</dbReference>